<keyword evidence="1" id="KW-0472">Membrane</keyword>
<proteinExistence type="predicted"/>
<dbReference type="InterPro" id="IPR013362">
    <property type="entry name" value="Pilus_4_PilV"/>
</dbReference>
<dbReference type="NCBIfam" id="TIGR02532">
    <property type="entry name" value="IV_pilin_GFxxxE"/>
    <property type="match status" value="1"/>
</dbReference>
<dbReference type="EMBL" id="CP039268">
    <property type="protein sequence ID" value="QGU32839.1"/>
    <property type="molecule type" value="Genomic_DNA"/>
</dbReference>
<keyword evidence="1" id="KW-0812">Transmembrane</keyword>
<dbReference type="Pfam" id="PF07963">
    <property type="entry name" value="N_methyl"/>
    <property type="match status" value="1"/>
</dbReference>
<evidence type="ECO:0000313" key="3">
    <source>
        <dbReference type="Proteomes" id="UP000426424"/>
    </source>
</evidence>
<gene>
    <name evidence="2" type="primary">pilV</name>
    <name evidence="2" type="ORF">E6P07_07505</name>
</gene>
<evidence type="ECO:0000313" key="2">
    <source>
        <dbReference type="EMBL" id="QGU32839.1"/>
    </source>
</evidence>
<keyword evidence="3" id="KW-1185">Reference proteome</keyword>
<dbReference type="AlphaFoldDB" id="A0A6I6ED18"/>
<evidence type="ECO:0000256" key="1">
    <source>
        <dbReference type="SAM" id="Phobius"/>
    </source>
</evidence>
<organism evidence="2 3">
    <name type="scientific">Thermochromatium tepidum ATCC 43061</name>
    <dbReference type="NCBI Taxonomy" id="316276"/>
    <lineage>
        <taxon>Bacteria</taxon>
        <taxon>Pseudomonadati</taxon>
        <taxon>Pseudomonadota</taxon>
        <taxon>Gammaproteobacteria</taxon>
        <taxon>Chromatiales</taxon>
        <taxon>Chromatiaceae</taxon>
        <taxon>Thermochromatium</taxon>
    </lineage>
</organism>
<accession>A0A6I6ED18</accession>
<dbReference type="KEGG" id="ttp:E6P07_07505"/>
<dbReference type="OrthoDB" id="8547299at2"/>
<reference evidence="2 3" key="1">
    <citation type="submission" date="2019-12" db="EMBL/GenBank/DDBJ databases">
        <title>The complete genome of the thermophilic, anoxygenic phototrophic gammaproteobacterium Thermochromatium tepidum.</title>
        <authorList>
            <person name="Sattley W.M."/>
            <person name="Swingley W.D."/>
            <person name="Burchell B.M."/>
            <person name="Gurbani S.A."/>
            <person name="Kujawa C.M."/>
            <person name="Nuccio D.A."/>
            <person name="Schladweiler J."/>
            <person name="Shaffer K.N."/>
            <person name="Stokes L.M."/>
            <person name="Touchman J.W."/>
            <person name="Blankenship R.E."/>
            <person name="Madigan M.T."/>
        </authorList>
    </citation>
    <scope>NUCLEOTIDE SEQUENCE [LARGE SCALE GENOMIC DNA]</scope>
    <source>
        <strain evidence="2 3">ATCC 43061</strain>
    </source>
</reference>
<feature type="transmembrane region" description="Helical" evidence="1">
    <location>
        <begin position="6"/>
        <end position="29"/>
    </location>
</feature>
<dbReference type="NCBIfam" id="TIGR02523">
    <property type="entry name" value="type_IV_pilV"/>
    <property type="match status" value="1"/>
</dbReference>
<dbReference type="InterPro" id="IPR012902">
    <property type="entry name" value="N_methyl_site"/>
</dbReference>
<dbReference type="InterPro" id="IPR045584">
    <property type="entry name" value="Pilin-like"/>
</dbReference>
<dbReference type="RefSeq" id="WP_153975033.1">
    <property type="nucleotide sequence ID" value="NZ_CP039268.1"/>
</dbReference>
<sequence length="148" mass="15273">MNRTSGFTLIEVLVAIVVLGAGLLGLAALQGQALKANSSALQRSQAVMLAYFMLDAMRANPTAARNGDYDLGTPGSPDTPHCTAPTASNLVTRDQAAWLTALKTNLGNANTTCGLIACSSASCTVKVFWDDSRAGGASAQVIEVTSRL</sequence>
<name>A0A6I6ED18_THETI</name>
<keyword evidence="1" id="KW-1133">Transmembrane helix</keyword>
<protein>
    <submittedName>
        <fullName evidence="2">Type IV pilus modification protein PilV</fullName>
    </submittedName>
</protein>
<dbReference type="SUPFAM" id="SSF54523">
    <property type="entry name" value="Pili subunits"/>
    <property type="match status" value="1"/>
</dbReference>
<dbReference type="Proteomes" id="UP000426424">
    <property type="component" value="Chromosome"/>
</dbReference>